<accession>A0A423WXR3</accession>
<dbReference type="InterPro" id="IPR046347">
    <property type="entry name" value="bZIP_sf"/>
</dbReference>
<dbReference type="Proteomes" id="UP000283895">
    <property type="component" value="Unassembled WGS sequence"/>
</dbReference>
<proteinExistence type="predicted"/>
<feature type="region of interest" description="Disordered" evidence="2">
    <location>
        <begin position="17"/>
        <end position="40"/>
    </location>
</feature>
<dbReference type="SUPFAM" id="SSF57959">
    <property type="entry name" value="Leucine zipper domain"/>
    <property type="match status" value="1"/>
</dbReference>
<evidence type="ECO:0008006" key="5">
    <source>
        <dbReference type="Google" id="ProtNLM"/>
    </source>
</evidence>
<dbReference type="OrthoDB" id="3555317at2759"/>
<feature type="coiled-coil region" evidence="1">
    <location>
        <begin position="93"/>
        <end position="120"/>
    </location>
</feature>
<feature type="region of interest" description="Disordered" evidence="2">
    <location>
        <begin position="477"/>
        <end position="525"/>
    </location>
</feature>
<gene>
    <name evidence="3" type="ORF">VMCG_03204</name>
</gene>
<dbReference type="EMBL" id="LKEA01000006">
    <property type="protein sequence ID" value="ROW08314.1"/>
    <property type="molecule type" value="Genomic_DNA"/>
</dbReference>
<feature type="compositionally biased region" description="Basic and acidic residues" evidence="2">
    <location>
        <begin position="157"/>
        <end position="167"/>
    </location>
</feature>
<feature type="compositionally biased region" description="Polar residues" evidence="2">
    <location>
        <begin position="17"/>
        <end position="32"/>
    </location>
</feature>
<feature type="compositionally biased region" description="Basic and acidic residues" evidence="2">
    <location>
        <begin position="68"/>
        <end position="80"/>
    </location>
</feature>
<dbReference type="GO" id="GO:0003700">
    <property type="term" value="F:DNA-binding transcription factor activity"/>
    <property type="evidence" value="ECO:0007669"/>
    <property type="project" value="InterPro"/>
</dbReference>
<protein>
    <recommendedName>
        <fullName evidence="5">BZIP domain-containing protein</fullName>
    </recommendedName>
</protein>
<comment type="caution">
    <text evidence="3">The sequence shown here is derived from an EMBL/GenBank/DDBJ whole genome shotgun (WGS) entry which is preliminary data.</text>
</comment>
<feature type="compositionally biased region" description="Polar residues" evidence="2">
    <location>
        <begin position="498"/>
        <end position="525"/>
    </location>
</feature>
<evidence type="ECO:0000256" key="2">
    <source>
        <dbReference type="SAM" id="MobiDB-lite"/>
    </source>
</evidence>
<keyword evidence="1" id="KW-0175">Coiled coil</keyword>
<feature type="compositionally biased region" description="Low complexity" evidence="2">
    <location>
        <begin position="479"/>
        <end position="497"/>
    </location>
</feature>
<dbReference type="AlphaFoldDB" id="A0A423WXR3"/>
<dbReference type="PANTHER" id="PTHR40618">
    <property type="entry name" value="B-ZIP TRANSCRIPTION FACTOR (EUROFUNG)-RELATED"/>
    <property type="match status" value="1"/>
</dbReference>
<organism evidence="3 4">
    <name type="scientific">Cytospora schulzeri</name>
    <dbReference type="NCBI Taxonomy" id="448051"/>
    <lineage>
        <taxon>Eukaryota</taxon>
        <taxon>Fungi</taxon>
        <taxon>Dikarya</taxon>
        <taxon>Ascomycota</taxon>
        <taxon>Pezizomycotina</taxon>
        <taxon>Sordariomycetes</taxon>
        <taxon>Sordariomycetidae</taxon>
        <taxon>Diaporthales</taxon>
        <taxon>Cytosporaceae</taxon>
        <taxon>Cytospora</taxon>
    </lineage>
</organism>
<feature type="region of interest" description="Disordered" evidence="2">
    <location>
        <begin position="57"/>
        <end position="80"/>
    </location>
</feature>
<evidence type="ECO:0000313" key="4">
    <source>
        <dbReference type="Proteomes" id="UP000283895"/>
    </source>
</evidence>
<dbReference type="Gene3D" id="1.20.5.170">
    <property type="match status" value="1"/>
</dbReference>
<sequence length="619" mass="67738">MPSDLAILGAEQYGGTAFTTQAGKANEPQSLYSDEWPRKRAKTSSVAIVTDFPEDGEEEKVKRVRGRPRLDTKDQTAAERRRTQIRLAQRAYRSRKENAIQSLEKRVQGLQDTNEEMGNAFMQLHDFAVNMGLLEQAPEFARELRATTEKFLSLARKSSEDGDHDGQSDSPTQEADRSPRRARKEKSSSPEVIGIQVPSEQAVLPWGGYLVRTEPDILPAVTVPDLSNGIPTTTHAPLDYEIITMPTPENASFPFGLHQDSVFPDIFGQTQLPTAYQLPPLSALPLPSSLASTESTFGRRLQRSALERGYQLITMANPPKERFAKVFGFCMLFEPLDKIRERLRASLDRTRAESLNYWQTPFWALGGAGQHQIQQDPSRGRVGNQGTEDHLKHAFSGGDKKIDPRMRIRLPGFQGDFYDAEEVELYLQSRGVAIQPGQDYLTTQVDVASFEGSGARENQAVPGLDDWPQSIDDAFDLRPSSATLTPPSLSPGTGSATDSTSLTMSDMPSTSNAWSAHDGSTPSGIGTLQSQFPDFFAGGNNSAQGGLGGHVSTSTFAGITASDIGTPENRKTLVTLDVNAFIKEIGSRAVCLGRSPGWRPKDVNAAFWIATRSEGVLGF</sequence>
<dbReference type="CDD" id="cd14688">
    <property type="entry name" value="bZIP_YAP"/>
    <property type="match status" value="1"/>
</dbReference>
<dbReference type="STRING" id="356882.A0A423WXR3"/>
<evidence type="ECO:0000313" key="3">
    <source>
        <dbReference type="EMBL" id="ROW08314.1"/>
    </source>
</evidence>
<dbReference type="PANTHER" id="PTHR40618:SF1">
    <property type="entry name" value="B-ZIP TRANSCRIPTION FACTOR (EUROFUNG)"/>
    <property type="match status" value="1"/>
</dbReference>
<keyword evidence="4" id="KW-1185">Reference proteome</keyword>
<reference evidence="3 4" key="1">
    <citation type="submission" date="2015-09" db="EMBL/GenBank/DDBJ databases">
        <title>Host preference determinants of Valsa canker pathogens revealed by comparative genomics.</title>
        <authorList>
            <person name="Yin Z."/>
            <person name="Huang L."/>
        </authorList>
    </citation>
    <scope>NUCLEOTIDE SEQUENCE [LARGE SCALE GENOMIC DNA]</scope>
    <source>
        <strain evidence="3 4">03-1</strain>
    </source>
</reference>
<name>A0A423WXR3_9PEZI</name>
<evidence type="ECO:0000256" key="1">
    <source>
        <dbReference type="SAM" id="Coils"/>
    </source>
</evidence>
<feature type="region of interest" description="Disordered" evidence="2">
    <location>
        <begin position="156"/>
        <end position="193"/>
    </location>
</feature>